<dbReference type="InterPro" id="IPR050563">
    <property type="entry name" value="4-hydroxybenzoyl-CoA_TE"/>
</dbReference>
<feature type="region of interest" description="Disordered" evidence="3">
    <location>
        <begin position="1"/>
        <end position="93"/>
    </location>
</feature>
<dbReference type="PANTHER" id="PTHR31793:SF27">
    <property type="entry name" value="NOVEL THIOESTERASE SUPERFAMILY DOMAIN AND SAPOSIN A-TYPE DOMAIN CONTAINING PROTEIN (0610012H03RIK)"/>
    <property type="match status" value="1"/>
</dbReference>
<evidence type="ECO:0000256" key="3">
    <source>
        <dbReference type="SAM" id="MobiDB-lite"/>
    </source>
</evidence>
<dbReference type="AlphaFoldDB" id="A0A4V2WM90"/>
<feature type="compositionally biased region" description="Low complexity" evidence="3">
    <location>
        <begin position="1"/>
        <end position="16"/>
    </location>
</feature>
<evidence type="ECO:0000259" key="4">
    <source>
        <dbReference type="Pfam" id="PF03061"/>
    </source>
</evidence>
<feature type="compositionally biased region" description="Low complexity" evidence="3">
    <location>
        <begin position="43"/>
        <end position="57"/>
    </location>
</feature>
<evidence type="ECO:0000313" key="5">
    <source>
        <dbReference type="EMBL" id="TCZ66920.1"/>
    </source>
</evidence>
<dbReference type="OrthoDB" id="9799036at2"/>
<dbReference type="Pfam" id="PF03061">
    <property type="entry name" value="4HBT"/>
    <property type="match status" value="1"/>
</dbReference>
<feature type="domain" description="Thioesterase" evidence="4">
    <location>
        <begin position="119"/>
        <end position="199"/>
    </location>
</feature>
<accession>A0A4V2WM90</accession>
<dbReference type="Gene3D" id="3.10.129.10">
    <property type="entry name" value="Hotdog Thioesterase"/>
    <property type="match status" value="1"/>
</dbReference>
<dbReference type="InterPro" id="IPR029069">
    <property type="entry name" value="HotDog_dom_sf"/>
</dbReference>
<gene>
    <name evidence="5" type="ORF">EXY23_01595</name>
</gene>
<comment type="caution">
    <text evidence="5">The sequence shown here is derived from an EMBL/GenBank/DDBJ whole genome shotgun (WGS) entry which is preliminary data.</text>
</comment>
<keyword evidence="2" id="KW-0378">Hydrolase</keyword>
<organism evidence="5 6">
    <name type="scientific">Roseicella aquatilis</name>
    <dbReference type="NCBI Taxonomy" id="2527868"/>
    <lineage>
        <taxon>Bacteria</taxon>
        <taxon>Pseudomonadati</taxon>
        <taxon>Pseudomonadota</taxon>
        <taxon>Alphaproteobacteria</taxon>
        <taxon>Acetobacterales</taxon>
        <taxon>Roseomonadaceae</taxon>
        <taxon>Roseicella</taxon>
    </lineage>
</organism>
<comment type="similarity">
    <text evidence="1">Belongs to the 4-hydroxybenzoyl-CoA thioesterase family.</text>
</comment>
<dbReference type="InterPro" id="IPR006683">
    <property type="entry name" value="Thioestr_dom"/>
</dbReference>
<dbReference type="PANTHER" id="PTHR31793">
    <property type="entry name" value="4-HYDROXYBENZOYL-COA THIOESTERASE FAMILY MEMBER"/>
    <property type="match status" value="1"/>
</dbReference>
<dbReference type="GO" id="GO:0047617">
    <property type="term" value="F:fatty acyl-CoA hydrolase activity"/>
    <property type="evidence" value="ECO:0007669"/>
    <property type="project" value="TreeGrafter"/>
</dbReference>
<keyword evidence="6" id="KW-1185">Reference proteome</keyword>
<evidence type="ECO:0000256" key="2">
    <source>
        <dbReference type="ARBA" id="ARBA00022801"/>
    </source>
</evidence>
<sequence>MGRAGAWRPACIAARPRAAKPECAPSSPAPPRTGRIGASQDNGSGRNAARPAPAACGPRRRAGPSADRPPCPASGLRGPDRQRHHRGGAFLSGKTPIGTRADYRWFTDIPTRWMDNDVYGHVNNVTYYSWIDTAVAQFLIAHEVLDLGSSTEVGLVVETQCRYFAPISFPDMVTCGLRCGRLGTSSIRYELGIFRNEEDRASAEGHFVHVYVARGEQTRTMPLPVRLREAATRLLLPA</sequence>
<dbReference type="EMBL" id="SKBM01000001">
    <property type="protein sequence ID" value="TCZ66920.1"/>
    <property type="molecule type" value="Genomic_DNA"/>
</dbReference>
<proteinExistence type="inferred from homology"/>
<evidence type="ECO:0000313" key="6">
    <source>
        <dbReference type="Proteomes" id="UP000295023"/>
    </source>
</evidence>
<dbReference type="SUPFAM" id="SSF54637">
    <property type="entry name" value="Thioesterase/thiol ester dehydrase-isomerase"/>
    <property type="match status" value="1"/>
</dbReference>
<evidence type="ECO:0000256" key="1">
    <source>
        <dbReference type="ARBA" id="ARBA00005953"/>
    </source>
</evidence>
<name>A0A4V2WM90_9PROT</name>
<dbReference type="Proteomes" id="UP000295023">
    <property type="component" value="Unassembled WGS sequence"/>
</dbReference>
<reference evidence="5 6" key="1">
    <citation type="submission" date="2019-03" db="EMBL/GenBank/DDBJ databases">
        <title>Paracraurococcus aquatilis NE82 genome sequence.</title>
        <authorList>
            <person name="Zhao Y."/>
            <person name="Du Z."/>
        </authorList>
    </citation>
    <scope>NUCLEOTIDE SEQUENCE [LARGE SCALE GENOMIC DNA]</scope>
    <source>
        <strain evidence="5 6">NE82</strain>
    </source>
</reference>
<dbReference type="CDD" id="cd00586">
    <property type="entry name" value="4HBT"/>
    <property type="match status" value="1"/>
</dbReference>
<protein>
    <submittedName>
        <fullName evidence="5">Acyl-CoA thioesterase</fullName>
    </submittedName>
</protein>